<keyword evidence="1" id="KW-0472">Membrane</keyword>
<feature type="transmembrane region" description="Helical" evidence="1">
    <location>
        <begin position="408"/>
        <end position="424"/>
    </location>
</feature>
<evidence type="ECO:0000313" key="3">
    <source>
        <dbReference type="Proteomes" id="UP001139646"/>
    </source>
</evidence>
<protein>
    <recommendedName>
        <fullName evidence="4">Type II secretion system protein GspF domain-containing protein</fullName>
    </recommendedName>
</protein>
<evidence type="ECO:0000313" key="2">
    <source>
        <dbReference type="EMBL" id="MCI2282166.1"/>
    </source>
</evidence>
<evidence type="ECO:0008006" key="4">
    <source>
        <dbReference type="Google" id="ProtNLM"/>
    </source>
</evidence>
<keyword evidence="1" id="KW-1133">Transmembrane helix</keyword>
<name>A0ABS9WWE3_9GAMM</name>
<sequence length="425" mass="48415">MGTAWLNDAKLFSNTPLKHLIKPFLFLFASNSLEKLLFHNGDFKFIFIQNNKTSNEDVIHGKVFVVNSKVDLNQLIGSQEISGDFGQLIDCFNNNSLMHASIILPREGILTIDDVWFEKIDDKKLRRVTRTEGFAFNSFKDDAVSQIYYFMKDLCHQHQHHDSKSDILLPLVKGDSQESYKELTKGVLKSLYRTILKMRRTHSENDYYAMKGMMAYVSSFKEIMGKKSALRTTLCAFSTEGDKKILSSIEAKVGALRALRERKNNYTAIVPSVLSLSVASIGILFAFSSVIILSFARTEDNFAKNFKGKLPLDYVDYVIQILNHPIEIFVVLAAILLACFWIVSPHFKEHKIRADLMRLCYGFKNKYVVGLIILLSSFFMIYYAFALLDYTLVTQAIDSLKNAFFEKSITLVSNIIKGLIGLVFN</sequence>
<feature type="transmembrane region" description="Helical" evidence="1">
    <location>
        <begin position="328"/>
        <end position="347"/>
    </location>
</feature>
<reference evidence="2" key="1">
    <citation type="submission" date="2022-01" db="EMBL/GenBank/DDBJ databases">
        <title>Colwellia maritima, isolated from seawater.</title>
        <authorList>
            <person name="Kristyanto S."/>
            <person name="Jung J."/>
            <person name="Jeon C.O."/>
        </authorList>
    </citation>
    <scope>NUCLEOTIDE SEQUENCE</scope>
    <source>
        <strain evidence="2">MSW7</strain>
    </source>
</reference>
<proteinExistence type="predicted"/>
<evidence type="ECO:0000256" key="1">
    <source>
        <dbReference type="SAM" id="Phobius"/>
    </source>
</evidence>
<dbReference type="EMBL" id="JAKKSL010000001">
    <property type="protein sequence ID" value="MCI2282166.1"/>
    <property type="molecule type" value="Genomic_DNA"/>
</dbReference>
<keyword evidence="1" id="KW-0812">Transmembrane</keyword>
<accession>A0ABS9WWE3</accession>
<dbReference type="RefSeq" id="WP_242282741.1">
    <property type="nucleotide sequence ID" value="NZ_JAKKSL010000001.1"/>
</dbReference>
<organism evidence="2 3">
    <name type="scientific">Colwellia maritima</name>
    <dbReference type="NCBI Taxonomy" id="2912588"/>
    <lineage>
        <taxon>Bacteria</taxon>
        <taxon>Pseudomonadati</taxon>
        <taxon>Pseudomonadota</taxon>
        <taxon>Gammaproteobacteria</taxon>
        <taxon>Alteromonadales</taxon>
        <taxon>Colwelliaceae</taxon>
        <taxon>Colwellia</taxon>
    </lineage>
</organism>
<dbReference type="Proteomes" id="UP001139646">
    <property type="component" value="Unassembled WGS sequence"/>
</dbReference>
<feature type="transmembrane region" description="Helical" evidence="1">
    <location>
        <begin position="266"/>
        <end position="296"/>
    </location>
</feature>
<feature type="transmembrane region" description="Helical" evidence="1">
    <location>
        <begin position="367"/>
        <end position="388"/>
    </location>
</feature>
<keyword evidence="3" id="KW-1185">Reference proteome</keyword>
<gene>
    <name evidence="2" type="ORF">L3081_00585</name>
</gene>
<comment type="caution">
    <text evidence="2">The sequence shown here is derived from an EMBL/GenBank/DDBJ whole genome shotgun (WGS) entry which is preliminary data.</text>
</comment>